<keyword evidence="1" id="KW-0805">Transcription regulation</keyword>
<proteinExistence type="predicted"/>
<protein>
    <submittedName>
        <fullName evidence="5">AraC-type DNA-binding protein</fullName>
    </submittedName>
</protein>
<dbReference type="SUPFAM" id="SSF51182">
    <property type="entry name" value="RmlC-like cupins"/>
    <property type="match status" value="1"/>
</dbReference>
<feature type="domain" description="HTH araC/xylS-type" evidence="4">
    <location>
        <begin position="186"/>
        <end position="284"/>
    </location>
</feature>
<dbReference type="RefSeq" id="WP_093316382.1">
    <property type="nucleotide sequence ID" value="NZ_FOAF01000001.1"/>
</dbReference>
<dbReference type="Proteomes" id="UP000199421">
    <property type="component" value="Unassembled WGS sequence"/>
</dbReference>
<dbReference type="Pfam" id="PF02311">
    <property type="entry name" value="AraC_binding"/>
    <property type="match status" value="1"/>
</dbReference>
<organism evidence="5 6">
    <name type="scientific">Olivibacter domesticus</name>
    <name type="common">Pseudosphingobacterium domesticum</name>
    <dbReference type="NCBI Taxonomy" id="407022"/>
    <lineage>
        <taxon>Bacteria</taxon>
        <taxon>Pseudomonadati</taxon>
        <taxon>Bacteroidota</taxon>
        <taxon>Sphingobacteriia</taxon>
        <taxon>Sphingobacteriales</taxon>
        <taxon>Sphingobacteriaceae</taxon>
        <taxon>Olivibacter</taxon>
    </lineage>
</organism>
<evidence type="ECO:0000256" key="3">
    <source>
        <dbReference type="ARBA" id="ARBA00023163"/>
    </source>
</evidence>
<dbReference type="Gene3D" id="1.10.10.60">
    <property type="entry name" value="Homeodomain-like"/>
    <property type="match status" value="2"/>
</dbReference>
<dbReference type="InterPro" id="IPR018062">
    <property type="entry name" value="HTH_AraC-typ_CS"/>
</dbReference>
<dbReference type="GO" id="GO:0003700">
    <property type="term" value="F:DNA-binding transcription factor activity"/>
    <property type="evidence" value="ECO:0007669"/>
    <property type="project" value="InterPro"/>
</dbReference>
<dbReference type="PROSITE" id="PS01124">
    <property type="entry name" value="HTH_ARAC_FAMILY_2"/>
    <property type="match status" value="1"/>
</dbReference>
<dbReference type="AlphaFoldDB" id="A0A1H7GE71"/>
<dbReference type="InterPro" id="IPR003313">
    <property type="entry name" value="AraC-bd"/>
</dbReference>
<dbReference type="SMART" id="SM00342">
    <property type="entry name" value="HTH_ARAC"/>
    <property type="match status" value="1"/>
</dbReference>
<reference evidence="6" key="1">
    <citation type="submission" date="2016-10" db="EMBL/GenBank/DDBJ databases">
        <authorList>
            <person name="Varghese N."/>
            <person name="Submissions S."/>
        </authorList>
    </citation>
    <scope>NUCLEOTIDE SEQUENCE [LARGE SCALE GENOMIC DNA]</scope>
    <source>
        <strain evidence="6">DSM 18733</strain>
    </source>
</reference>
<evidence type="ECO:0000256" key="1">
    <source>
        <dbReference type="ARBA" id="ARBA00023015"/>
    </source>
</evidence>
<sequence>MTAQQIMIPTIASSSFNIRKDTTTNIHNKWHCHEEMEIICIHKGTGKQYIGDSVSTFLPGDVVFIGPNLPHYWRYDNGDEMLCGEAVYSTVLHFKQDFIGQSWLELPEAKAVKALFVKAERGVLLRGEGAIAVSDTLEKIYQEEGFKRIVLLLNCLQTMVSNNRLKTLTSMGFQPITAEIEANRINAVYNYILQNFKHTLSLDEVANVADLSASSFCRYFKLTTGKTFSQFLQDVRIGYACRLMLENQLSVKQVCYSCGFKNYTSFHEAFKANTGKTPKAYLAQHQENHV</sequence>
<dbReference type="InterPro" id="IPR009057">
    <property type="entry name" value="Homeodomain-like_sf"/>
</dbReference>
<dbReference type="GO" id="GO:0043565">
    <property type="term" value="F:sequence-specific DNA binding"/>
    <property type="evidence" value="ECO:0007669"/>
    <property type="project" value="InterPro"/>
</dbReference>
<gene>
    <name evidence="5" type="ORF">SAMN05661044_00058</name>
</gene>
<name>A0A1H7GE71_OLID1</name>
<dbReference type="PROSITE" id="PS00041">
    <property type="entry name" value="HTH_ARAC_FAMILY_1"/>
    <property type="match status" value="1"/>
</dbReference>
<keyword evidence="2 5" id="KW-0238">DNA-binding</keyword>
<dbReference type="STRING" id="407022.SAMN05661044_00058"/>
<dbReference type="EMBL" id="FOAF01000001">
    <property type="protein sequence ID" value="SEK36421.1"/>
    <property type="molecule type" value="Genomic_DNA"/>
</dbReference>
<keyword evidence="6" id="KW-1185">Reference proteome</keyword>
<dbReference type="Gene3D" id="2.60.120.10">
    <property type="entry name" value="Jelly Rolls"/>
    <property type="match status" value="1"/>
</dbReference>
<dbReference type="Pfam" id="PF12833">
    <property type="entry name" value="HTH_18"/>
    <property type="match status" value="1"/>
</dbReference>
<dbReference type="SUPFAM" id="SSF46689">
    <property type="entry name" value="Homeodomain-like"/>
    <property type="match status" value="2"/>
</dbReference>
<dbReference type="PANTHER" id="PTHR43280">
    <property type="entry name" value="ARAC-FAMILY TRANSCRIPTIONAL REGULATOR"/>
    <property type="match status" value="1"/>
</dbReference>
<evidence type="ECO:0000313" key="5">
    <source>
        <dbReference type="EMBL" id="SEK36421.1"/>
    </source>
</evidence>
<evidence type="ECO:0000259" key="4">
    <source>
        <dbReference type="PROSITE" id="PS01124"/>
    </source>
</evidence>
<dbReference type="OrthoDB" id="9787988at2"/>
<accession>A0A1H7GE71</accession>
<evidence type="ECO:0000313" key="6">
    <source>
        <dbReference type="Proteomes" id="UP000199421"/>
    </source>
</evidence>
<evidence type="ECO:0000256" key="2">
    <source>
        <dbReference type="ARBA" id="ARBA00023125"/>
    </source>
</evidence>
<keyword evidence="3" id="KW-0804">Transcription</keyword>
<dbReference type="InterPro" id="IPR014710">
    <property type="entry name" value="RmlC-like_jellyroll"/>
</dbReference>
<dbReference type="PANTHER" id="PTHR43280:SF34">
    <property type="entry name" value="ARAC-FAMILY TRANSCRIPTIONAL REGULATOR"/>
    <property type="match status" value="1"/>
</dbReference>
<dbReference type="InterPro" id="IPR018060">
    <property type="entry name" value="HTH_AraC"/>
</dbReference>
<dbReference type="InterPro" id="IPR011051">
    <property type="entry name" value="RmlC_Cupin_sf"/>
</dbReference>